<dbReference type="AlphaFoldDB" id="A0A0A6V9T2"/>
<dbReference type="PROSITE" id="PS50846">
    <property type="entry name" value="HMA_2"/>
    <property type="match status" value="1"/>
</dbReference>
<feature type="domain" description="HMA" evidence="1">
    <location>
        <begin position="1"/>
        <end position="67"/>
    </location>
</feature>
<dbReference type="CDD" id="cd00371">
    <property type="entry name" value="HMA"/>
    <property type="match status" value="1"/>
</dbReference>
<sequence length="71" mass="8189">MLTHKLSIQNIQEEDEKKIREALYDVWGVRDVELNTETGEATISYNEQSGSIQDFQQAIIDLGYEANKLEE</sequence>
<accession>A0A0A6V9T2</accession>
<dbReference type="SUPFAM" id="SSF55008">
    <property type="entry name" value="HMA, heavy metal-associated domain"/>
    <property type="match status" value="1"/>
</dbReference>
<dbReference type="InterPro" id="IPR006121">
    <property type="entry name" value="HMA_dom"/>
</dbReference>
<dbReference type="EMBL" id="JRUN01000070">
    <property type="protein sequence ID" value="KHD84326.1"/>
    <property type="molecule type" value="Genomic_DNA"/>
</dbReference>
<dbReference type="RefSeq" id="WP_025727394.1">
    <property type="nucleotide sequence ID" value="NZ_JAAIWK010000001.1"/>
</dbReference>
<reference evidence="3 5" key="3">
    <citation type="submission" date="2020-03" db="EMBL/GenBank/DDBJ databases">
        <title>Bacillus aquiflavi sp. nov., isolated from yellow water of strong flavor Chinese baijiu in Yibin region of China.</title>
        <authorList>
            <person name="Xie J."/>
        </authorList>
    </citation>
    <scope>NUCLEOTIDE SEQUENCE [LARGE SCALE GENOMIC DNA]</scope>
    <source>
        <strain evidence="3 5">Gsoil 114</strain>
    </source>
</reference>
<protein>
    <submittedName>
        <fullName evidence="3">Heavy-metal-associated domain-containing protein</fullName>
    </submittedName>
</protein>
<evidence type="ECO:0000259" key="1">
    <source>
        <dbReference type="PROSITE" id="PS50846"/>
    </source>
</evidence>
<proteinExistence type="predicted"/>
<evidence type="ECO:0000313" key="4">
    <source>
        <dbReference type="Proteomes" id="UP000030588"/>
    </source>
</evidence>
<dbReference type="Pfam" id="PF00403">
    <property type="entry name" value="HMA"/>
    <property type="match status" value="1"/>
</dbReference>
<dbReference type="Gene3D" id="3.30.70.100">
    <property type="match status" value="1"/>
</dbReference>
<dbReference type="Proteomes" id="UP000030588">
    <property type="component" value="Unassembled WGS sequence"/>
</dbReference>
<reference evidence="2 4" key="1">
    <citation type="submission" date="2014-10" db="EMBL/GenBank/DDBJ databases">
        <title>Draft genome of phytase producing Bacillus ginsengihumi strain M2.11.</title>
        <authorList>
            <person name="Toymentseva A."/>
            <person name="Boulygina E.A."/>
            <person name="Kazakov S.V."/>
            <person name="Kayumov I."/>
            <person name="Suleimanova A.D."/>
            <person name="Mardanova A.M."/>
            <person name="Maria S.N."/>
            <person name="Sergey M.Y."/>
            <person name="Sharipova M.R."/>
        </authorList>
    </citation>
    <scope>NUCLEOTIDE SEQUENCE [LARGE SCALE GENOMIC DNA]</scope>
    <source>
        <strain evidence="2 4">M2.11</strain>
    </source>
</reference>
<dbReference type="InterPro" id="IPR036163">
    <property type="entry name" value="HMA_dom_sf"/>
</dbReference>
<comment type="caution">
    <text evidence="2">The sequence shown here is derived from an EMBL/GenBank/DDBJ whole genome shotgun (WGS) entry which is preliminary data.</text>
</comment>
<reference evidence="3 5" key="2">
    <citation type="submission" date="2020-02" db="EMBL/GenBank/DDBJ databases">
        <authorList>
            <person name="Feng H."/>
        </authorList>
    </citation>
    <scope>NUCLEOTIDE SEQUENCE [LARGE SCALE GENOMIC DNA]</scope>
    <source>
        <strain evidence="3 5">Gsoil 114</strain>
    </source>
</reference>
<evidence type="ECO:0000313" key="5">
    <source>
        <dbReference type="Proteomes" id="UP000476934"/>
    </source>
</evidence>
<organism evidence="2 4">
    <name type="scientific">Heyndrickxia ginsengihumi</name>
    <dbReference type="NCBI Taxonomy" id="363870"/>
    <lineage>
        <taxon>Bacteria</taxon>
        <taxon>Bacillati</taxon>
        <taxon>Bacillota</taxon>
        <taxon>Bacilli</taxon>
        <taxon>Bacillales</taxon>
        <taxon>Bacillaceae</taxon>
        <taxon>Heyndrickxia</taxon>
    </lineage>
</organism>
<evidence type="ECO:0000313" key="3">
    <source>
        <dbReference type="EMBL" id="NEY18523.1"/>
    </source>
</evidence>
<dbReference type="STRING" id="363870.NG54_16295"/>
<dbReference type="Proteomes" id="UP000476934">
    <property type="component" value="Unassembled WGS sequence"/>
</dbReference>
<dbReference type="EMBL" id="JAAIWK010000001">
    <property type="protein sequence ID" value="NEY18523.1"/>
    <property type="molecule type" value="Genomic_DNA"/>
</dbReference>
<keyword evidence="5" id="KW-1185">Reference proteome</keyword>
<dbReference type="GO" id="GO:0046872">
    <property type="term" value="F:metal ion binding"/>
    <property type="evidence" value="ECO:0007669"/>
    <property type="project" value="InterPro"/>
</dbReference>
<evidence type="ECO:0000313" key="2">
    <source>
        <dbReference type="EMBL" id="KHD84326.1"/>
    </source>
</evidence>
<dbReference type="OrthoDB" id="2884671at2"/>
<name>A0A0A6V9T2_9BACI</name>
<gene>
    <name evidence="3" type="ORF">G4D61_00885</name>
    <name evidence="2" type="ORF">NG54_16295</name>
</gene>